<feature type="binding site" description="in other chain" evidence="8">
    <location>
        <position position="139"/>
    </location>
    <ligand>
        <name>deamido-NAD(+)</name>
        <dbReference type="ChEBI" id="CHEBI:58437"/>
        <note>ligand shared between two neighboring subunits</note>
    </ligand>
</feature>
<name>A0A7W5TSD7_9MICC</name>
<dbReference type="UniPathway" id="UPA00253">
    <property type="reaction ID" value="UER00333"/>
</dbReference>
<proteinExistence type="inferred from homology"/>
<dbReference type="GO" id="GO:0005524">
    <property type="term" value="F:ATP binding"/>
    <property type="evidence" value="ECO:0007669"/>
    <property type="project" value="UniProtKB-UniRule"/>
</dbReference>
<dbReference type="EMBL" id="JACIBT010000013">
    <property type="protein sequence ID" value="MBB3668290.1"/>
    <property type="molecule type" value="Genomic_DNA"/>
</dbReference>
<evidence type="ECO:0000256" key="8">
    <source>
        <dbReference type="HAMAP-Rule" id="MF_00193"/>
    </source>
</evidence>
<evidence type="ECO:0000259" key="11">
    <source>
        <dbReference type="Pfam" id="PF02540"/>
    </source>
</evidence>
<feature type="domain" description="NAD/GMP synthase" evidence="11">
    <location>
        <begin position="24"/>
        <end position="263"/>
    </location>
</feature>
<evidence type="ECO:0000256" key="10">
    <source>
        <dbReference type="RuleBase" id="RU003812"/>
    </source>
</evidence>
<dbReference type="GO" id="GO:0003952">
    <property type="term" value="F:NAD+ synthase (glutamine-hydrolyzing) activity"/>
    <property type="evidence" value="ECO:0007669"/>
    <property type="project" value="InterPro"/>
</dbReference>
<dbReference type="Proteomes" id="UP000547528">
    <property type="component" value="Unassembled WGS sequence"/>
</dbReference>
<dbReference type="Gene3D" id="3.40.50.620">
    <property type="entry name" value="HUPs"/>
    <property type="match status" value="1"/>
</dbReference>
<keyword evidence="3 8" id="KW-0479">Metal-binding</keyword>
<dbReference type="InterPro" id="IPR022310">
    <property type="entry name" value="NAD/GMP_synthase"/>
</dbReference>
<dbReference type="EC" id="6.3.1.5" evidence="8 10"/>
<evidence type="ECO:0000313" key="13">
    <source>
        <dbReference type="Proteomes" id="UP000547528"/>
    </source>
</evidence>
<evidence type="ECO:0000256" key="1">
    <source>
        <dbReference type="ARBA" id="ARBA00005859"/>
    </source>
</evidence>
<dbReference type="GO" id="GO:0046872">
    <property type="term" value="F:metal ion binding"/>
    <property type="evidence" value="ECO:0007669"/>
    <property type="project" value="UniProtKB-KW"/>
</dbReference>
<feature type="binding site" evidence="8">
    <location>
        <position position="179"/>
    </location>
    <ligand>
        <name>deamido-NAD(+)</name>
        <dbReference type="ChEBI" id="CHEBI:58437"/>
        <note>ligand shared between two neighboring subunits</note>
    </ligand>
</feature>
<dbReference type="GO" id="GO:0009435">
    <property type="term" value="P:NAD+ biosynthetic process"/>
    <property type="evidence" value="ECO:0007669"/>
    <property type="project" value="UniProtKB-UniRule"/>
</dbReference>
<dbReference type="GO" id="GO:0008795">
    <property type="term" value="F:NAD+ synthase activity"/>
    <property type="evidence" value="ECO:0007669"/>
    <property type="project" value="UniProtKB-UniRule"/>
</dbReference>
<comment type="subunit">
    <text evidence="8">Homodimer.</text>
</comment>
<evidence type="ECO:0000256" key="6">
    <source>
        <dbReference type="ARBA" id="ARBA00022842"/>
    </source>
</evidence>
<evidence type="ECO:0000256" key="4">
    <source>
        <dbReference type="ARBA" id="ARBA00022741"/>
    </source>
</evidence>
<comment type="catalytic activity">
    <reaction evidence="8 10">
        <text>deamido-NAD(+) + NH4(+) + ATP = AMP + diphosphate + NAD(+) + H(+)</text>
        <dbReference type="Rhea" id="RHEA:21188"/>
        <dbReference type="ChEBI" id="CHEBI:15378"/>
        <dbReference type="ChEBI" id="CHEBI:28938"/>
        <dbReference type="ChEBI" id="CHEBI:30616"/>
        <dbReference type="ChEBI" id="CHEBI:33019"/>
        <dbReference type="ChEBI" id="CHEBI:57540"/>
        <dbReference type="ChEBI" id="CHEBI:58437"/>
        <dbReference type="ChEBI" id="CHEBI:456215"/>
        <dbReference type="EC" id="6.3.1.5"/>
    </reaction>
</comment>
<keyword evidence="2 8" id="KW-0436">Ligase</keyword>
<evidence type="ECO:0000256" key="2">
    <source>
        <dbReference type="ARBA" id="ARBA00022598"/>
    </source>
</evidence>
<evidence type="ECO:0000256" key="7">
    <source>
        <dbReference type="ARBA" id="ARBA00023027"/>
    </source>
</evidence>
<feature type="binding site" evidence="8">
    <location>
        <position position="159"/>
    </location>
    <ligand>
        <name>ATP</name>
        <dbReference type="ChEBI" id="CHEBI:30616"/>
    </ligand>
</feature>
<dbReference type="PANTHER" id="PTHR23090:SF7">
    <property type="entry name" value="NH(3)-DEPENDENT NAD(+) SYNTHETASE"/>
    <property type="match status" value="1"/>
</dbReference>
<dbReference type="InterPro" id="IPR003694">
    <property type="entry name" value="NAD_synthase"/>
</dbReference>
<evidence type="ECO:0000313" key="12">
    <source>
        <dbReference type="EMBL" id="MBB3668290.1"/>
    </source>
</evidence>
<evidence type="ECO:0000256" key="5">
    <source>
        <dbReference type="ARBA" id="ARBA00022840"/>
    </source>
</evidence>
<evidence type="ECO:0000256" key="3">
    <source>
        <dbReference type="ARBA" id="ARBA00022723"/>
    </source>
</evidence>
<comment type="caution">
    <text evidence="12">The sequence shown here is derived from an EMBL/GenBank/DDBJ whole genome shotgun (WGS) entry which is preliminary data.</text>
</comment>
<comment type="similarity">
    <text evidence="1 8 9">Belongs to the NAD synthetase family.</text>
</comment>
<feature type="binding site" evidence="8">
    <location>
        <position position="164"/>
    </location>
    <ligand>
        <name>Mg(2+)</name>
        <dbReference type="ChEBI" id="CHEBI:18420"/>
    </ligand>
</feature>
<dbReference type="NCBIfam" id="NF001979">
    <property type="entry name" value="PRK00768.1"/>
    <property type="match status" value="1"/>
</dbReference>
<keyword evidence="5 8" id="KW-0067">ATP-binding</keyword>
<feature type="binding site" evidence="8">
    <location>
        <position position="188"/>
    </location>
    <ligand>
        <name>ATP</name>
        <dbReference type="ChEBI" id="CHEBI:30616"/>
    </ligand>
</feature>
<keyword evidence="7 8" id="KW-0520">NAD</keyword>
<feature type="binding site" evidence="8">
    <location>
        <position position="210"/>
    </location>
    <ligand>
        <name>ATP</name>
        <dbReference type="ChEBI" id="CHEBI:30616"/>
    </ligand>
</feature>
<dbReference type="HAMAP" id="MF_00193">
    <property type="entry name" value="NadE_ammonia_dep"/>
    <property type="match status" value="1"/>
</dbReference>
<dbReference type="NCBIfam" id="TIGR00552">
    <property type="entry name" value="nadE"/>
    <property type="match status" value="1"/>
</dbReference>
<feature type="binding site" description="in other chain" evidence="8">
    <location>
        <position position="172"/>
    </location>
    <ligand>
        <name>deamido-NAD(+)</name>
        <dbReference type="ChEBI" id="CHEBI:58437"/>
        <note>ligand shared between two neighboring subunits</note>
    </ligand>
</feature>
<feature type="binding site" evidence="8">
    <location>
        <position position="52"/>
    </location>
    <ligand>
        <name>Mg(2+)</name>
        <dbReference type="ChEBI" id="CHEBI:18420"/>
    </ligand>
</feature>
<dbReference type="RefSeq" id="WP_183358703.1">
    <property type="nucleotide sequence ID" value="NZ_BAABKR010000001.1"/>
</dbReference>
<dbReference type="PANTHER" id="PTHR23090">
    <property type="entry name" value="NH 3 /GLUTAMINE-DEPENDENT NAD + SYNTHETASE"/>
    <property type="match status" value="1"/>
</dbReference>
<comment type="function">
    <text evidence="8">Catalyzes the ATP-dependent amidation of deamido-NAD to form NAD. Uses ammonia as a nitrogen source.</text>
</comment>
<comment type="pathway">
    <text evidence="8">Cofactor biosynthesis; NAD(+) biosynthesis; NAD(+) from deamido-NAD(+) (ammonia route): step 1/1.</text>
</comment>
<keyword evidence="4 8" id="KW-0547">Nucleotide-binding</keyword>
<dbReference type="InterPro" id="IPR022926">
    <property type="entry name" value="NH(3)-dep_NAD(+)_synth"/>
</dbReference>
<dbReference type="CDD" id="cd00553">
    <property type="entry name" value="NAD_synthase"/>
    <property type="match status" value="1"/>
</dbReference>
<keyword evidence="6 8" id="KW-0460">Magnesium</keyword>
<dbReference type="Pfam" id="PF02540">
    <property type="entry name" value="NAD_synthase"/>
    <property type="match status" value="1"/>
</dbReference>
<feature type="binding site" evidence="8">
    <location>
        <begin position="46"/>
        <end position="53"/>
    </location>
    <ligand>
        <name>ATP</name>
        <dbReference type="ChEBI" id="CHEBI:30616"/>
    </ligand>
</feature>
<reference evidence="12 13" key="1">
    <citation type="submission" date="2020-08" db="EMBL/GenBank/DDBJ databases">
        <title>Sequencing the genomes of 1000 actinobacteria strains.</title>
        <authorList>
            <person name="Klenk H.-P."/>
        </authorList>
    </citation>
    <scope>NUCLEOTIDE SEQUENCE [LARGE SCALE GENOMIC DNA]</scope>
    <source>
        <strain evidence="12 13">DSM 28238</strain>
    </source>
</reference>
<accession>A0A7W5TSD7</accession>
<dbReference type="InterPro" id="IPR014729">
    <property type="entry name" value="Rossmann-like_a/b/a_fold"/>
</dbReference>
<keyword evidence="13" id="KW-1185">Reference proteome</keyword>
<protein>
    <recommendedName>
        <fullName evidence="8 10">NH(3)-dependent NAD(+) synthetase</fullName>
        <ecNumber evidence="8 10">6.3.1.5</ecNumber>
    </recommendedName>
</protein>
<gene>
    <name evidence="8" type="primary">nadE</name>
    <name evidence="12" type="ORF">FHX47_001920</name>
</gene>
<dbReference type="GO" id="GO:0004359">
    <property type="term" value="F:glutaminase activity"/>
    <property type="evidence" value="ECO:0007669"/>
    <property type="project" value="InterPro"/>
</dbReference>
<dbReference type="AlphaFoldDB" id="A0A7W5TSD7"/>
<dbReference type="GO" id="GO:0005737">
    <property type="term" value="C:cytoplasm"/>
    <property type="evidence" value="ECO:0007669"/>
    <property type="project" value="InterPro"/>
</dbReference>
<evidence type="ECO:0000256" key="9">
    <source>
        <dbReference type="RuleBase" id="RU003811"/>
    </source>
</evidence>
<organism evidence="12 13">
    <name type="scientific">Garicola koreensis</name>
    <dbReference type="NCBI Taxonomy" id="1262554"/>
    <lineage>
        <taxon>Bacteria</taxon>
        <taxon>Bacillati</taxon>
        <taxon>Actinomycetota</taxon>
        <taxon>Actinomycetes</taxon>
        <taxon>Micrococcales</taxon>
        <taxon>Micrococcaceae</taxon>
        <taxon>Garicola</taxon>
    </lineage>
</organism>
<sequence length="273" mass="30156">MHHLQRTIIEELGVKPQVDPAQEVDRRTDFLAEYAKSAGAKGFVLGISGGVDSTLAGILAQMAAEKLRAQGYEASFHALRLPHGVQHDEDDAAEALSFIGPDHTHTMNIEDAVTGMDRAFHEGFGRRLADYHRGNVKARMRMIAQYAVAAEHSALVVGTDHGAEAVTGFFTKHGDGGADVQPNFTLNKRQVRLVLQHVGAPERLWAKPPTADLLDENPGQLDEVEMGISYEQIDDYLEGREIDPGAAAHLEKLYHRSRHKRTTAPTLLDDWWK</sequence>
<feature type="binding site" description="in other chain" evidence="8">
    <location>
        <begin position="259"/>
        <end position="260"/>
    </location>
    <ligand>
        <name>deamido-NAD(+)</name>
        <dbReference type="ChEBI" id="CHEBI:58437"/>
        <note>ligand shared between two neighboring subunits</note>
    </ligand>
</feature>
<dbReference type="SUPFAM" id="SSF52402">
    <property type="entry name" value="Adenine nucleotide alpha hydrolases-like"/>
    <property type="match status" value="1"/>
</dbReference>